<keyword evidence="6" id="KW-1185">Reference proteome</keyword>
<proteinExistence type="predicted"/>
<organism evidence="4 6">
    <name type="scientific">Didymodactylos carnosus</name>
    <dbReference type="NCBI Taxonomy" id="1234261"/>
    <lineage>
        <taxon>Eukaryota</taxon>
        <taxon>Metazoa</taxon>
        <taxon>Spiralia</taxon>
        <taxon>Gnathifera</taxon>
        <taxon>Rotifera</taxon>
        <taxon>Eurotatoria</taxon>
        <taxon>Bdelloidea</taxon>
        <taxon>Philodinida</taxon>
        <taxon>Philodinidae</taxon>
        <taxon>Didymodactylos</taxon>
    </lineage>
</organism>
<name>A0A815RCX3_9BILA</name>
<dbReference type="Proteomes" id="UP000663829">
    <property type="component" value="Unassembled WGS sequence"/>
</dbReference>
<dbReference type="InterPro" id="IPR009057">
    <property type="entry name" value="Homeodomain-like_sf"/>
</dbReference>
<keyword evidence="1" id="KW-0238">DNA-binding</keyword>
<dbReference type="EMBL" id="CAJOBC010086235">
    <property type="protein sequence ID" value="CAF4341478.1"/>
    <property type="molecule type" value="Genomic_DNA"/>
</dbReference>
<protein>
    <recommendedName>
        <fullName evidence="3">HTH CENPB-type domain-containing protein</fullName>
    </recommendedName>
</protein>
<dbReference type="InterPro" id="IPR006600">
    <property type="entry name" value="HTH_CenpB_DNA-bd_dom"/>
</dbReference>
<evidence type="ECO:0000256" key="2">
    <source>
        <dbReference type="SAM" id="MobiDB-lite"/>
    </source>
</evidence>
<feature type="region of interest" description="Disordered" evidence="2">
    <location>
        <begin position="1"/>
        <end position="26"/>
    </location>
</feature>
<dbReference type="OrthoDB" id="7553339at2759"/>
<dbReference type="SUPFAM" id="SSF46689">
    <property type="entry name" value="Homeodomain-like"/>
    <property type="match status" value="1"/>
</dbReference>
<dbReference type="Proteomes" id="UP000681722">
    <property type="component" value="Unassembled WGS sequence"/>
</dbReference>
<evidence type="ECO:0000313" key="6">
    <source>
        <dbReference type="Proteomes" id="UP000663829"/>
    </source>
</evidence>
<dbReference type="PROSITE" id="PS51253">
    <property type="entry name" value="HTH_CENPB"/>
    <property type="match status" value="1"/>
</dbReference>
<dbReference type="GO" id="GO:0003677">
    <property type="term" value="F:DNA binding"/>
    <property type="evidence" value="ECO:0007669"/>
    <property type="project" value="UniProtKB-KW"/>
</dbReference>
<feature type="compositionally biased region" description="Basic and acidic residues" evidence="2">
    <location>
        <begin position="1"/>
        <end position="13"/>
    </location>
</feature>
<dbReference type="EMBL" id="CAJNOQ010020764">
    <property type="protein sequence ID" value="CAF1475085.1"/>
    <property type="molecule type" value="Genomic_DNA"/>
</dbReference>
<sequence>MASQHIESHDQQTKPKTNTTTNQGALIEEPIRYSIKNNEISLEYSKSTSYENTSSRLEIVANVMPNEVFGAISSLKLGFKINLISHHPRDSRFVVWYAHPLLDVTNEGTFPKDLSNSNSFTIETEDSLEVSDVDHFDPDYPVEIEDDEEQQVVENRQFSLEYMQRVVDFARPGVAFTTVQHAFRRVTHPMQLKRFREYVASNGNRRQKLERVEHFVLDRFRSARNNNLPVHDLDVKRWALCQAKIENIDGFKASDYWLLNFKKRN</sequence>
<accession>A0A815RCX3</accession>
<feature type="non-terminal residue" evidence="4">
    <location>
        <position position="1"/>
    </location>
</feature>
<comment type="caution">
    <text evidence="4">The sequence shown here is derived from an EMBL/GenBank/DDBJ whole genome shotgun (WGS) entry which is preliminary data.</text>
</comment>
<feature type="compositionally biased region" description="Low complexity" evidence="2">
    <location>
        <begin position="14"/>
        <end position="23"/>
    </location>
</feature>
<evidence type="ECO:0000313" key="4">
    <source>
        <dbReference type="EMBL" id="CAF1475085.1"/>
    </source>
</evidence>
<evidence type="ECO:0000256" key="1">
    <source>
        <dbReference type="ARBA" id="ARBA00023125"/>
    </source>
</evidence>
<evidence type="ECO:0000313" key="5">
    <source>
        <dbReference type="EMBL" id="CAF4341478.1"/>
    </source>
</evidence>
<evidence type="ECO:0000259" key="3">
    <source>
        <dbReference type="PROSITE" id="PS51253"/>
    </source>
</evidence>
<gene>
    <name evidence="4" type="ORF">GPM918_LOCUS35605</name>
    <name evidence="5" type="ORF">SRO942_LOCUS36323</name>
</gene>
<dbReference type="Gene3D" id="1.10.10.60">
    <property type="entry name" value="Homeodomain-like"/>
    <property type="match status" value="1"/>
</dbReference>
<feature type="domain" description="HTH CENPB-type" evidence="3">
    <location>
        <begin position="200"/>
        <end position="265"/>
    </location>
</feature>
<dbReference type="AlphaFoldDB" id="A0A815RCX3"/>
<reference evidence="4" key="1">
    <citation type="submission" date="2021-02" db="EMBL/GenBank/DDBJ databases">
        <authorList>
            <person name="Nowell W R."/>
        </authorList>
    </citation>
    <scope>NUCLEOTIDE SEQUENCE</scope>
</reference>